<comment type="similarity">
    <text evidence="3 11">Belongs to the glycosyl hydrolase 3 family.</text>
</comment>
<dbReference type="EMBL" id="JBFXLR010000082">
    <property type="protein sequence ID" value="KAL2838660.1"/>
    <property type="molecule type" value="Genomic_DNA"/>
</dbReference>
<dbReference type="PROSITE" id="PS51820">
    <property type="entry name" value="PA14"/>
    <property type="match status" value="1"/>
</dbReference>
<dbReference type="Pfam" id="PF01915">
    <property type="entry name" value="Glyco_hydro_3_C"/>
    <property type="match status" value="1"/>
</dbReference>
<sequence length="842" mass="90949">MTIDKLSLAQAASLLAGKDLWHTQAIPSHNIPSLRLSDGPNGVRGSRTFNGSKTGCFPCASALAASWDVDLLREIGSEMGRQAKAKGVHLVLAPTVNIHRSPLGGRNFEAFSEDPFLSGYLASSLVSGLQEQGVGATVKHFVCNDVETDRTKVDVIVQERALREIYLKPFEIVVRKAKPWAVMASYNKVNGLHVSESKDLLDRVLRKEWGFDGVIMSDWWGSYSTSESLNASLDIEMPGAPIWRGADRITRAVGCGKVSEDTVRASAKRVLDLVNKAIVSGTPENAHQEEADSPAYRELNRRAAASSVVLLKNEKSILPLQLDIRPRIAVIGPNAIKNVSSGGGSASVNAYHYVSALDGIKARVADKASVSFAHGCYSDEMLPLMKTVTATGIEGLDIKLFPHPFDFDVQPHPPPSATVISENSRMFFFDCLPPVALPITWALLDGIFEPEVSGHYDFGVATTGRAKLFVDDQMVVDNWTEQEASRAFFGMGTPEIKGRIAMTAGRRYKVSIQYSCISALPDRQPGHLGGGILRIGARPAVEKAELLAEAVQMASTADVVILCLGTDSERETEGFDRKTMSLPEEQDELANAVLNASDRVVVVNLSGSPVAMPWASKATTIVQAWFLGSELGNGLADVLLGNVNPSGKLPVSFPVTLEQNPSFGNFPGENAVIRYEEGLLVGYRHYTTQGVPTLFPFGHGLSYTTFEYSDLTVSSQKFTPQGSSIAFTVTNSGALPGDAVVQLYISPLSSTVARPVRELKAFLKLSSLLPGEARSSKLSLSPEHLAYWDDIHHSWVIESGRYRLSLGHSSVIMAIETEIMAAGDATLTPASKVPKTLWAGIE</sequence>
<evidence type="ECO:0000256" key="9">
    <source>
        <dbReference type="ARBA" id="ARBA00023295"/>
    </source>
</evidence>
<dbReference type="PROSITE" id="PS00775">
    <property type="entry name" value="GLYCOSYL_HYDROL_F3"/>
    <property type="match status" value="1"/>
</dbReference>
<dbReference type="PANTHER" id="PTHR42715:SF3">
    <property type="entry name" value="BETA-GLUCOSIDASE B-RELATED"/>
    <property type="match status" value="1"/>
</dbReference>
<dbReference type="InterPro" id="IPR036881">
    <property type="entry name" value="Glyco_hydro_3_C_sf"/>
</dbReference>
<evidence type="ECO:0000256" key="1">
    <source>
        <dbReference type="ARBA" id="ARBA00000448"/>
    </source>
</evidence>
<evidence type="ECO:0000256" key="11">
    <source>
        <dbReference type="RuleBase" id="RU361161"/>
    </source>
</evidence>
<protein>
    <recommendedName>
        <fullName evidence="4 11">beta-glucosidase</fullName>
        <ecNumber evidence="4 11">3.2.1.21</ecNumber>
    </recommendedName>
</protein>
<dbReference type="SUPFAM" id="SSF51445">
    <property type="entry name" value="(Trans)glycosidases"/>
    <property type="match status" value="1"/>
</dbReference>
<dbReference type="InterPro" id="IPR019800">
    <property type="entry name" value="Glyco_hydro_3_AS"/>
</dbReference>
<dbReference type="Pfam" id="PF07691">
    <property type="entry name" value="PA14"/>
    <property type="match status" value="1"/>
</dbReference>
<gene>
    <name evidence="13" type="ORF">BJX68DRAFT_279732</name>
</gene>
<evidence type="ECO:0000256" key="8">
    <source>
        <dbReference type="ARBA" id="ARBA00023277"/>
    </source>
</evidence>
<evidence type="ECO:0000256" key="2">
    <source>
        <dbReference type="ARBA" id="ARBA00004987"/>
    </source>
</evidence>
<dbReference type="InterPro" id="IPR050288">
    <property type="entry name" value="Cellulose_deg_GH3"/>
</dbReference>
<organism evidence="13 14">
    <name type="scientific">Aspergillus pseudodeflectus</name>
    <dbReference type="NCBI Taxonomy" id="176178"/>
    <lineage>
        <taxon>Eukaryota</taxon>
        <taxon>Fungi</taxon>
        <taxon>Dikarya</taxon>
        <taxon>Ascomycota</taxon>
        <taxon>Pezizomycotina</taxon>
        <taxon>Eurotiomycetes</taxon>
        <taxon>Eurotiomycetidae</taxon>
        <taxon>Eurotiales</taxon>
        <taxon>Aspergillaceae</taxon>
        <taxon>Aspergillus</taxon>
        <taxon>Aspergillus subgen. Nidulantes</taxon>
    </lineage>
</organism>
<reference evidence="13 14" key="1">
    <citation type="submission" date="2024-07" db="EMBL/GenBank/DDBJ databases">
        <title>Section-level genome sequencing and comparative genomics of Aspergillus sections Usti and Cavernicolus.</title>
        <authorList>
            <consortium name="Lawrence Berkeley National Laboratory"/>
            <person name="Nybo J.L."/>
            <person name="Vesth T.C."/>
            <person name="Theobald S."/>
            <person name="Frisvad J.C."/>
            <person name="Larsen T.O."/>
            <person name="Kjaerboelling I."/>
            <person name="Rothschild-Mancinelli K."/>
            <person name="Lyhne E.K."/>
            <person name="Kogle M.E."/>
            <person name="Barry K."/>
            <person name="Clum A."/>
            <person name="Na H."/>
            <person name="Ledsgaard L."/>
            <person name="Lin J."/>
            <person name="Lipzen A."/>
            <person name="Kuo A."/>
            <person name="Riley R."/>
            <person name="Mondo S."/>
            <person name="LaButti K."/>
            <person name="Haridas S."/>
            <person name="Pangalinan J."/>
            <person name="Salamov A.A."/>
            <person name="Simmons B.A."/>
            <person name="Magnuson J.K."/>
            <person name="Chen J."/>
            <person name="Drula E."/>
            <person name="Henrissat B."/>
            <person name="Wiebenga A."/>
            <person name="Lubbers R.J."/>
            <person name="Gomes A.C."/>
            <person name="Macurrencykelacurrency M.R."/>
            <person name="Stajich J."/>
            <person name="Grigoriev I.V."/>
            <person name="Mortensen U.H."/>
            <person name="De vries R.P."/>
            <person name="Baker S.E."/>
            <person name="Andersen M.R."/>
        </authorList>
    </citation>
    <scope>NUCLEOTIDE SEQUENCE [LARGE SCALE GENOMIC DNA]</scope>
    <source>
        <strain evidence="13 14">CBS 756.74</strain>
    </source>
</reference>
<keyword evidence="7" id="KW-0325">Glycoprotein</keyword>
<proteinExistence type="inferred from homology"/>
<dbReference type="EC" id="3.2.1.21" evidence="4 11"/>
<dbReference type="Gene3D" id="3.20.20.300">
    <property type="entry name" value="Glycoside hydrolase, family 3, N-terminal domain"/>
    <property type="match status" value="1"/>
</dbReference>
<keyword evidence="6" id="KW-0136">Cellulose degradation</keyword>
<keyword evidence="9 11" id="KW-0326">Glycosidase</keyword>
<keyword evidence="5 11" id="KW-0378">Hydrolase</keyword>
<evidence type="ECO:0000256" key="6">
    <source>
        <dbReference type="ARBA" id="ARBA00023001"/>
    </source>
</evidence>
<dbReference type="InterPro" id="IPR037524">
    <property type="entry name" value="PA14/GLEYA"/>
</dbReference>
<dbReference type="InterPro" id="IPR026891">
    <property type="entry name" value="Fn3-like"/>
</dbReference>
<keyword evidence="10 11" id="KW-0624">Polysaccharide degradation</keyword>
<comment type="catalytic activity">
    <reaction evidence="1 11">
        <text>Hydrolysis of terminal, non-reducing beta-D-glucosyl residues with release of beta-D-glucose.</text>
        <dbReference type="EC" id="3.2.1.21"/>
    </reaction>
</comment>
<evidence type="ECO:0000313" key="14">
    <source>
        <dbReference type="Proteomes" id="UP001610444"/>
    </source>
</evidence>
<name>A0ABR4JF76_9EURO</name>
<dbReference type="Gene3D" id="2.60.120.260">
    <property type="entry name" value="Galactose-binding domain-like"/>
    <property type="match status" value="1"/>
</dbReference>
<dbReference type="GeneID" id="98163951"/>
<dbReference type="SMART" id="SM01217">
    <property type="entry name" value="Fn3_like"/>
    <property type="match status" value="1"/>
</dbReference>
<keyword evidence="8 11" id="KW-0119">Carbohydrate metabolism</keyword>
<comment type="pathway">
    <text evidence="2 11">Glycan metabolism; cellulose degradation.</text>
</comment>
<dbReference type="PANTHER" id="PTHR42715">
    <property type="entry name" value="BETA-GLUCOSIDASE"/>
    <property type="match status" value="1"/>
</dbReference>
<dbReference type="Pfam" id="PF00933">
    <property type="entry name" value="Glyco_hydro_3"/>
    <property type="match status" value="1"/>
</dbReference>
<dbReference type="SUPFAM" id="SSF56988">
    <property type="entry name" value="Anthrax protective antigen"/>
    <property type="match status" value="1"/>
</dbReference>
<evidence type="ECO:0000256" key="4">
    <source>
        <dbReference type="ARBA" id="ARBA00012744"/>
    </source>
</evidence>
<accession>A0ABR4JF76</accession>
<dbReference type="SMART" id="SM00758">
    <property type="entry name" value="PA14"/>
    <property type="match status" value="1"/>
</dbReference>
<evidence type="ECO:0000256" key="5">
    <source>
        <dbReference type="ARBA" id="ARBA00022801"/>
    </source>
</evidence>
<feature type="domain" description="PA14" evidence="12">
    <location>
        <begin position="391"/>
        <end position="551"/>
    </location>
</feature>
<dbReference type="InterPro" id="IPR013783">
    <property type="entry name" value="Ig-like_fold"/>
</dbReference>
<evidence type="ECO:0000313" key="13">
    <source>
        <dbReference type="EMBL" id="KAL2838660.1"/>
    </source>
</evidence>
<evidence type="ECO:0000256" key="7">
    <source>
        <dbReference type="ARBA" id="ARBA00023180"/>
    </source>
</evidence>
<dbReference type="RefSeq" id="XP_070893129.1">
    <property type="nucleotide sequence ID" value="XM_071048787.1"/>
</dbReference>
<dbReference type="PRINTS" id="PR00133">
    <property type="entry name" value="GLHYDRLASE3"/>
</dbReference>
<dbReference type="InterPro" id="IPR002772">
    <property type="entry name" value="Glyco_hydro_3_C"/>
</dbReference>
<dbReference type="SUPFAM" id="SSF52279">
    <property type="entry name" value="Beta-D-glucan exohydrolase, C-terminal domain"/>
    <property type="match status" value="1"/>
</dbReference>
<dbReference type="Proteomes" id="UP001610444">
    <property type="component" value="Unassembled WGS sequence"/>
</dbReference>
<dbReference type="InterPro" id="IPR017853">
    <property type="entry name" value="GH"/>
</dbReference>
<evidence type="ECO:0000256" key="10">
    <source>
        <dbReference type="ARBA" id="ARBA00023326"/>
    </source>
</evidence>
<dbReference type="InterPro" id="IPR036962">
    <property type="entry name" value="Glyco_hydro_3_N_sf"/>
</dbReference>
<dbReference type="Pfam" id="PF14310">
    <property type="entry name" value="Fn3-like"/>
    <property type="match status" value="1"/>
</dbReference>
<comment type="caution">
    <text evidence="13">The sequence shown here is derived from an EMBL/GenBank/DDBJ whole genome shotgun (WGS) entry which is preliminary data.</text>
</comment>
<dbReference type="InterPro" id="IPR001764">
    <property type="entry name" value="Glyco_hydro_3_N"/>
</dbReference>
<evidence type="ECO:0000256" key="3">
    <source>
        <dbReference type="ARBA" id="ARBA00005336"/>
    </source>
</evidence>
<dbReference type="InterPro" id="IPR011658">
    <property type="entry name" value="PA14_dom"/>
</dbReference>
<evidence type="ECO:0000259" key="12">
    <source>
        <dbReference type="PROSITE" id="PS51820"/>
    </source>
</evidence>
<dbReference type="Gene3D" id="2.60.40.10">
    <property type="entry name" value="Immunoglobulins"/>
    <property type="match status" value="1"/>
</dbReference>
<keyword evidence="14" id="KW-1185">Reference proteome</keyword>
<dbReference type="Gene3D" id="3.40.50.1700">
    <property type="entry name" value="Glycoside hydrolase family 3 C-terminal domain"/>
    <property type="match status" value="1"/>
</dbReference>